<comment type="subcellular location">
    <subcellularLocation>
        <location evidence="1">Cell membrane</location>
        <topology evidence="1">Multi-pass membrane protein</topology>
    </subcellularLocation>
</comment>
<evidence type="ECO:0000313" key="8">
    <source>
        <dbReference type="EMBL" id="URN94420.1"/>
    </source>
</evidence>
<protein>
    <submittedName>
        <fullName evidence="8">Chromate transporter</fullName>
    </submittedName>
</protein>
<sequence length="181" mass="19798">MSELIQLFIIFFMIGCVSFGGGYSMIPLMQTEIVNRYQWLTMDQFSDVVAVAGMSPGPIATNMAISIGYMHLQLPGAIVATIGMVLPSLLCIILLAVFYNVVSKNEIWANALYGIRAAVTGFIFYSAIIFTKNNGVFSSDVSYTLSQIFIFIGSLVALMYFKKHPIYVIVVSGLVGVALYS</sequence>
<evidence type="ECO:0000256" key="6">
    <source>
        <dbReference type="ARBA" id="ARBA00023136"/>
    </source>
</evidence>
<accession>A0A9J6ZED1</accession>
<evidence type="ECO:0000256" key="7">
    <source>
        <dbReference type="SAM" id="Phobius"/>
    </source>
</evidence>
<evidence type="ECO:0000256" key="3">
    <source>
        <dbReference type="ARBA" id="ARBA00022475"/>
    </source>
</evidence>
<evidence type="ECO:0000256" key="5">
    <source>
        <dbReference type="ARBA" id="ARBA00022989"/>
    </source>
</evidence>
<evidence type="ECO:0000313" key="9">
    <source>
        <dbReference type="Proteomes" id="UP001056756"/>
    </source>
</evidence>
<dbReference type="PANTHER" id="PTHR43663:SF1">
    <property type="entry name" value="CHROMATE TRANSPORTER"/>
    <property type="match status" value="1"/>
</dbReference>
<dbReference type="InterPro" id="IPR003370">
    <property type="entry name" value="Chromate_transpt"/>
</dbReference>
<dbReference type="PANTHER" id="PTHR43663">
    <property type="entry name" value="CHROMATE TRANSPORT PROTEIN-RELATED"/>
    <property type="match status" value="1"/>
</dbReference>
<dbReference type="KEGG" id="plig:NAG76_21795"/>
<dbReference type="EMBL" id="CP097899">
    <property type="protein sequence ID" value="URN94420.1"/>
    <property type="molecule type" value="Genomic_DNA"/>
</dbReference>
<dbReference type="AlphaFoldDB" id="A0A9J6ZED1"/>
<feature type="transmembrane region" description="Helical" evidence="7">
    <location>
        <begin position="107"/>
        <end position="129"/>
    </location>
</feature>
<reference evidence="8" key="1">
    <citation type="submission" date="2022-05" db="EMBL/GenBank/DDBJ databases">
        <title>Novel bacterial taxa in a minimal lignocellulolytic consortium and its capacity to transform plastics disclosed by genome-resolved metagenomics.</title>
        <authorList>
            <person name="Rodriguez C.A.D."/>
            <person name="Diaz-Garcia L."/>
            <person name="Herrera K."/>
            <person name="Tarazona N.A."/>
            <person name="Sproer C."/>
            <person name="Overmann J."/>
            <person name="Jimenez D.J."/>
        </authorList>
    </citation>
    <scope>NUCLEOTIDE SEQUENCE</scope>
    <source>
        <strain evidence="8">MAG5</strain>
    </source>
</reference>
<evidence type="ECO:0000256" key="2">
    <source>
        <dbReference type="ARBA" id="ARBA00005262"/>
    </source>
</evidence>
<gene>
    <name evidence="8" type="ORF">NAG76_21795</name>
</gene>
<comment type="similarity">
    <text evidence="2">Belongs to the chromate ion transporter (CHR) (TC 2.A.51) family.</text>
</comment>
<name>A0A9J6ZED1_9BACL</name>
<evidence type="ECO:0000256" key="4">
    <source>
        <dbReference type="ARBA" id="ARBA00022692"/>
    </source>
</evidence>
<proteinExistence type="inferred from homology"/>
<feature type="transmembrane region" description="Helical" evidence="7">
    <location>
        <begin position="77"/>
        <end position="101"/>
    </location>
</feature>
<dbReference type="InterPro" id="IPR052518">
    <property type="entry name" value="CHR_Transporter"/>
</dbReference>
<evidence type="ECO:0000256" key="1">
    <source>
        <dbReference type="ARBA" id="ARBA00004651"/>
    </source>
</evidence>
<organism evidence="8 9">
    <name type="scientific">Candidatus Pristimantibacillus lignocellulolyticus</name>
    <dbReference type="NCBI Taxonomy" id="2994561"/>
    <lineage>
        <taxon>Bacteria</taxon>
        <taxon>Bacillati</taxon>
        <taxon>Bacillota</taxon>
        <taxon>Bacilli</taxon>
        <taxon>Bacillales</taxon>
        <taxon>Paenibacillaceae</taxon>
        <taxon>Candidatus Pristimantibacillus</taxon>
    </lineage>
</organism>
<keyword evidence="5 7" id="KW-1133">Transmembrane helix</keyword>
<feature type="transmembrane region" description="Helical" evidence="7">
    <location>
        <begin position="7"/>
        <end position="28"/>
    </location>
</feature>
<dbReference type="Pfam" id="PF02417">
    <property type="entry name" value="Chromate_transp"/>
    <property type="match status" value="1"/>
</dbReference>
<dbReference type="GO" id="GO:0005886">
    <property type="term" value="C:plasma membrane"/>
    <property type="evidence" value="ECO:0007669"/>
    <property type="project" value="UniProtKB-SubCell"/>
</dbReference>
<feature type="transmembrane region" description="Helical" evidence="7">
    <location>
        <begin position="141"/>
        <end position="158"/>
    </location>
</feature>
<keyword evidence="3" id="KW-1003">Cell membrane</keyword>
<dbReference type="Proteomes" id="UP001056756">
    <property type="component" value="Chromosome"/>
</dbReference>
<keyword evidence="6 7" id="KW-0472">Membrane</keyword>
<feature type="transmembrane region" description="Helical" evidence="7">
    <location>
        <begin position="48"/>
        <end position="70"/>
    </location>
</feature>
<dbReference type="GO" id="GO:0015109">
    <property type="term" value="F:chromate transmembrane transporter activity"/>
    <property type="evidence" value="ECO:0007669"/>
    <property type="project" value="InterPro"/>
</dbReference>
<keyword evidence="4 7" id="KW-0812">Transmembrane</keyword>